<dbReference type="Proteomes" id="UP000005240">
    <property type="component" value="Unassembled WGS sequence"/>
</dbReference>
<dbReference type="VEuPathDB" id="FungiDB:PTTG_12668"/>
<dbReference type="AlphaFoldDB" id="A0A180H2C4"/>
<protein>
    <submittedName>
        <fullName evidence="1 2">Uncharacterized protein</fullName>
    </submittedName>
</protein>
<proteinExistence type="predicted"/>
<organism evidence="1">
    <name type="scientific">Puccinia triticina (isolate 1-1 / race 1 (BBBD))</name>
    <name type="common">Brown leaf rust fungus</name>
    <dbReference type="NCBI Taxonomy" id="630390"/>
    <lineage>
        <taxon>Eukaryota</taxon>
        <taxon>Fungi</taxon>
        <taxon>Dikarya</taxon>
        <taxon>Basidiomycota</taxon>
        <taxon>Pucciniomycotina</taxon>
        <taxon>Pucciniomycetes</taxon>
        <taxon>Pucciniales</taxon>
        <taxon>Pucciniaceae</taxon>
        <taxon>Puccinia</taxon>
    </lineage>
</organism>
<evidence type="ECO:0000313" key="1">
    <source>
        <dbReference type="EMBL" id="OAV99155.1"/>
    </source>
</evidence>
<evidence type="ECO:0000313" key="3">
    <source>
        <dbReference type="Proteomes" id="UP000005240"/>
    </source>
</evidence>
<accession>A0A180H2C4</accession>
<dbReference type="PANTHER" id="PTHR33069:SF3">
    <property type="entry name" value="DYNEIN HEAVY CHAIN TAIL DOMAIN-CONTAINING PROTEIN"/>
    <property type="match status" value="1"/>
</dbReference>
<dbReference type="EnsemblFungi" id="PTTG_12668-t43_1">
    <property type="protein sequence ID" value="PTTG_12668-t43_1-p1"/>
    <property type="gene ID" value="PTTG_12668"/>
</dbReference>
<reference evidence="2 3" key="3">
    <citation type="journal article" date="2017" name="G3 (Bethesda)">
        <title>Comparative analysis highlights variable genome content of wheat rusts and divergence of the mating loci.</title>
        <authorList>
            <person name="Cuomo C.A."/>
            <person name="Bakkeren G."/>
            <person name="Khalil H.B."/>
            <person name="Panwar V."/>
            <person name="Joly D."/>
            <person name="Linning R."/>
            <person name="Sakthikumar S."/>
            <person name="Song X."/>
            <person name="Adiconis X."/>
            <person name="Fan L."/>
            <person name="Goldberg J.M."/>
            <person name="Levin J.Z."/>
            <person name="Young S."/>
            <person name="Zeng Q."/>
            <person name="Anikster Y."/>
            <person name="Bruce M."/>
            <person name="Wang M."/>
            <person name="Yin C."/>
            <person name="McCallum B."/>
            <person name="Szabo L.J."/>
            <person name="Hulbert S."/>
            <person name="Chen X."/>
            <person name="Fellers J.P."/>
        </authorList>
    </citation>
    <scope>NUCLEOTIDE SEQUENCE</scope>
    <source>
        <strain evidence="2">isolate 1-1 / race 1 (BBBD)</strain>
        <strain evidence="3">Isolate 1-1 / race 1 (BBBD)</strain>
    </source>
</reference>
<evidence type="ECO:0000313" key="2">
    <source>
        <dbReference type="EnsemblFungi" id="PTTG_12668-t43_1-p1"/>
    </source>
</evidence>
<sequence>MADSETEAPSGWDIASVLKMLDDLTDKYDLIGQDTREDFEEKEELTRDEIDSREGLLDELKFNLLPPLQTQLSSLVTSLALPRDWRKSPPPDFQIIGNVLEDIEETADEILDLIRSIALDIQAVGTGDHRLKRCKQFRITHLLNSIEDLVSLHVRGLFISCHGFLRESKLSRDHPEDRTHPRVIRMLERGVHWEMGCCTHSIKKIIGWCDGPDFDVLQTRWQEKAQELDRSLGLMTELSHHTMSRQRNTSALRKHVIKLGQFTIPIIKLVRMFSNKISKTNAFTLDSELNSEMLARLHKHPQKIDDYFFIHGRKLLESYKQNELEGNHVQMRSQIVGISDLLESFLVFLAFHHIPLPRGIGRSSPESHFKTWFSEWQHSWHVACNNFSLILLGFQDGQQQLGPAA</sequence>
<dbReference type="PANTHER" id="PTHR33069">
    <property type="entry name" value="CHROMOSOME 7, WHOLE GENOME SHOTGUN SEQUENCE-RELATED"/>
    <property type="match status" value="1"/>
</dbReference>
<name>A0A180H2C4_PUCT1</name>
<reference evidence="2" key="4">
    <citation type="submission" date="2025-05" db="UniProtKB">
        <authorList>
            <consortium name="EnsemblFungi"/>
        </authorList>
    </citation>
    <scope>IDENTIFICATION</scope>
    <source>
        <strain evidence="2">isolate 1-1 / race 1 (BBBD)</strain>
    </source>
</reference>
<reference evidence="1" key="1">
    <citation type="submission" date="2009-11" db="EMBL/GenBank/DDBJ databases">
        <authorList>
            <consortium name="The Broad Institute Genome Sequencing Platform"/>
            <person name="Ward D."/>
            <person name="Feldgarden M."/>
            <person name="Earl A."/>
            <person name="Young S.K."/>
            <person name="Zeng Q."/>
            <person name="Koehrsen M."/>
            <person name="Alvarado L."/>
            <person name="Berlin A."/>
            <person name="Bochicchio J."/>
            <person name="Borenstein D."/>
            <person name="Chapman S.B."/>
            <person name="Chen Z."/>
            <person name="Engels R."/>
            <person name="Freedman E."/>
            <person name="Gellesch M."/>
            <person name="Goldberg J."/>
            <person name="Griggs A."/>
            <person name="Gujja S."/>
            <person name="Heilman E."/>
            <person name="Heiman D."/>
            <person name="Hepburn T."/>
            <person name="Howarth C."/>
            <person name="Jen D."/>
            <person name="Larson L."/>
            <person name="Lewis B."/>
            <person name="Mehta T."/>
            <person name="Park D."/>
            <person name="Pearson M."/>
            <person name="Roberts A."/>
            <person name="Saif S."/>
            <person name="Shea T."/>
            <person name="Shenoy N."/>
            <person name="Sisk P."/>
            <person name="Stolte C."/>
            <person name="Sykes S."/>
            <person name="Thomson T."/>
            <person name="Walk T."/>
            <person name="White J."/>
            <person name="Yandava C."/>
            <person name="Izard J."/>
            <person name="Baranova O.V."/>
            <person name="Blanton J.M."/>
            <person name="Tanner A.C."/>
            <person name="Dewhirst F.E."/>
            <person name="Haas B."/>
            <person name="Nusbaum C."/>
            <person name="Birren B."/>
        </authorList>
    </citation>
    <scope>NUCLEOTIDE SEQUENCE [LARGE SCALE GENOMIC DNA]</scope>
    <source>
        <strain evidence="1">1-1 BBBD Race 1</strain>
    </source>
</reference>
<gene>
    <name evidence="1" type="ORF">PTTG_12668</name>
</gene>
<keyword evidence="3" id="KW-1185">Reference proteome</keyword>
<dbReference type="OrthoDB" id="10605126at2759"/>
<dbReference type="EMBL" id="ADAS02000004">
    <property type="protein sequence ID" value="OAV99155.1"/>
    <property type="molecule type" value="Genomic_DNA"/>
</dbReference>
<reference evidence="1" key="2">
    <citation type="submission" date="2016-05" db="EMBL/GenBank/DDBJ databases">
        <title>Comparative analysis highlights variable genome content of wheat rusts and divergence of the mating loci.</title>
        <authorList>
            <person name="Cuomo C.A."/>
            <person name="Bakkeren G."/>
            <person name="Szabo L."/>
            <person name="Khalil H."/>
            <person name="Joly D."/>
            <person name="Goldberg J."/>
            <person name="Young S."/>
            <person name="Zeng Q."/>
            <person name="Fellers J."/>
        </authorList>
    </citation>
    <scope>NUCLEOTIDE SEQUENCE [LARGE SCALE GENOMIC DNA]</scope>
    <source>
        <strain evidence="1">1-1 BBBD Race 1</strain>
    </source>
</reference>